<dbReference type="EMBL" id="CP034208">
    <property type="protein sequence ID" value="QBZ62283.1"/>
    <property type="molecule type" value="Genomic_DNA"/>
</dbReference>
<accession>A0A4P7NJP8</accession>
<protein>
    <submittedName>
        <fullName evidence="1">Uncharacterized protein</fullName>
    </submittedName>
</protein>
<gene>
    <name evidence="1" type="ORF">PoMZ_11161</name>
</gene>
<sequence>MPQLPTQKSPTTTHFNCIWFSPKVLEHILNSTTQLPWLRPPVPAPRPAGLPWPWEFQHDDKTSSWLNPAKLDLFMTHGTLQGNIYDGCGEGAYCFVEDKTVHGDSYWANYTVGKVGGPGRPEEAPAPGA</sequence>
<name>A0A4P7NJP8_PYROR</name>
<organism evidence="1 2">
    <name type="scientific">Pyricularia oryzae</name>
    <name type="common">Rice blast fungus</name>
    <name type="synonym">Magnaporthe oryzae</name>
    <dbReference type="NCBI Taxonomy" id="318829"/>
    <lineage>
        <taxon>Eukaryota</taxon>
        <taxon>Fungi</taxon>
        <taxon>Dikarya</taxon>
        <taxon>Ascomycota</taxon>
        <taxon>Pezizomycotina</taxon>
        <taxon>Sordariomycetes</taxon>
        <taxon>Sordariomycetidae</taxon>
        <taxon>Magnaporthales</taxon>
        <taxon>Pyriculariaceae</taxon>
        <taxon>Pyricularia</taxon>
    </lineage>
</organism>
<evidence type="ECO:0000313" key="1">
    <source>
        <dbReference type="EMBL" id="QBZ62283.1"/>
    </source>
</evidence>
<dbReference type="Proteomes" id="UP000294847">
    <property type="component" value="Chromosome 5"/>
</dbReference>
<proteinExistence type="predicted"/>
<reference evidence="1 2" key="1">
    <citation type="journal article" date="2019" name="Mol. Biol. Evol.">
        <title>Blast fungal genomes show frequent chromosomal changes, gene gains and losses, and effector gene turnover.</title>
        <authorList>
            <person name="Gomez Luciano L.B."/>
            <person name="Jason Tsai I."/>
            <person name="Chuma I."/>
            <person name="Tosa Y."/>
            <person name="Chen Y.H."/>
            <person name="Li J.Y."/>
            <person name="Li M.Y."/>
            <person name="Jade Lu M.Y."/>
            <person name="Nakayashiki H."/>
            <person name="Li W.H."/>
        </authorList>
    </citation>
    <scope>NUCLEOTIDE SEQUENCE [LARGE SCALE GENOMIC DNA]</scope>
    <source>
        <strain evidence="1">MZ5-1-6</strain>
    </source>
</reference>
<evidence type="ECO:0000313" key="2">
    <source>
        <dbReference type="Proteomes" id="UP000294847"/>
    </source>
</evidence>
<dbReference type="AlphaFoldDB" id="A0A4P7NJP8"/>